<dbReference type="EMBL" id="LJGW01000293">
    <property type="protein sequence ID" value="OEV10507.1"/>
    <property type="molecule type" value="Genomic_DNA"/>
</dbReference>
<organism evidence="1 2">
    <name type="scientific">Streptomyces nanshensis</name>
    <dbReference type="NCBI Taxonomy" id="518642"/>
    <lineage>
        <taxon>Bacteria</taxon>
        <taxon>Bacillati</taxon>
        <taxon>Actinomycetota</taxon>
        <taxon>Actinomycetes</taxon>
        <taxon>Kitasatosporales</taxon>
        <taxon>Streptomycetaceae</taxon>
        <taxon>Streptomyces</taxon>
    </lineage>
</organism>
<reference evidence="1 2" key="1">
    <citation type="journal article" date="2016" name="Front. Microbiol.">
        <title>Comparative Genomics Analysis of Streptomyces Species Reveals Their Adaptation to the Marine Environment and Their Diversity at the Genomic Level.</title>
        <authorList>
            <person name="Tian X."/>
            <person name="Zhang Z."/>
            <person name="Yang T."/>
            <person name="Chen M."/>
            <person name="Li J."/>
            <person name="Chen F."/>
            <person name="Yang J."/>
            <person name="Li W."/>
            <person name="Zhang B."/>
            <person name="Zhang Z."/>
            <person name="Wu J."/>
            <person name="Zhang C."/>
            <person name="Long L."/>
            <person name="Xiao J."/>
        </authorList>
    </citation>
    <scope>NUCLEOTIDE SEQUENCE [LARGE SCALE GENOMIC DNA]</scope>
    <source>
        <strain evidence="1 2">SCSIO 10429</strain>
    </source>
</reference>
<dbReference type="PATRIC" id="fig|518642.10.peg.3462"/>
<accession>A0A1E7L2T4</accession>
<gene>
    <name evidence="1" type="ORF">AN218_17290</name>
</gene>
<sequence length="83" mass="9336">MTPDLTAIPGLLFIALSYAALCALSPFGNCRNCRGLGFQLTTTRRGKLKRGKHCRRCEGHGKRLRAGRWIYNHAARIHRDGTR</sequence>
<dbReference type="RefSeq" id="WP_070017788.1">
    <property type="nucleotide sequence ID" value="NZ_LJGW01000293.1"/>
</dbReference>
<protein>
    <submittedName>
        <fullName evidence="1">Uncharacterized protein</fullName>
    </submittedName>
</protein>
<proteinExistence type="predicted"/>
<dbReference type="AlphaFoldDB" id="A0A1E7L2T4"/>
<evidence type="ECO:0000313" key="1">
    <source>
        <dbReference type="EMBL" id="OEV10507.1"/>
    </source>
</evidence>
<evidence type="ECO:0000313" key="2">
    <source>
        <dbReference type="Proteomes" id="UP000176005"/>
    </source>
</evidence>
<comment type="caution">
    <text evidence="1">The sequence shown here is derived from an EMBL/GenBank/DDBJ whole genome shotgun (WGS) entry which is preliminary data.</text>
</comment>
<dbReference type="Proteomes" id="UP000176005">
    <property type="component" value="Unassembled WGS sequence"/>
</dbReference>
<keyword evidence="2" id="KW-1185">Reference proteome</keyword>
<name>A0A1E7L2T4_9ACTN</name>